<dbReference type="AlphaFoldDB" id="A0ABD3FV54"/>
<feature type="signal peptide" evidence="1">
    <location>
        <begin position="1"/>
        <end position="19"/>
    </location>
</feature>
<sequence>MQLYRQVIALVVVLSQASAANVTWSPCPIITSYSEEVLGEKNQKAECVMYTPSLCHPSICETPASANATIDVFVKRIPAKKDGAESAPNAWLLQGGPGYTPMDAAMLVLYVNLCHVLRENTV</sequence>
<proteinExistence type="predicted"/>
<keyword evidence="3" id="KW-1185">Reference proteome</keyword>
<dbReference type="Proteomes" id="UP001632037">
    <property type="component" value="Unassembled WGS sequence"/>
</dbReference>
<organism evidence="2 3">
    <name type="scientific">Phytophthora oleae</name>
    <dbReference type="NCBI Taxonomy" id="2107226"/>
    <lineage>
        <taxon>Eukaryota</taxon>
        <taxon>Sar</taxon>
        <taxon>Stramenopiles</taxon>
        <taxon>Oomycota</taxon>
        <taxon>Peronosporomycetes</taxon>
        <taxon>Peronosporales</taxon>
        <taxon>Peronosporaceae</taxon>
        <taxon>Phytophthora</taxon>
    </lineage>
</organism>
<evidence type="ECO:0000256" key="1">
    <source>
        <dbReference type="SAM" id="SignalP"/>
    </source>
</evidence>
<name>A0ABD3FV54_9STRA</name>
<comment type="caution">
    <text evidence="2">The sequence shown here is derived from an EMBL/GenBank/DDBJ whole genome shotgun (WGS) entry which is preliminary data.</text>
</comment>
<gene>
    <name evidence="2" type="ORF">V7S43_004637</name>
</gene>
<evidence type="ECO:0000313" key="3">
    <source>
        <dbReference type="Proteomes" id="UP001632037"/>
    </source>
</evidence>
<protein>
    <submittedName>
        <fullName evidence="2">Uncharacterized protein</fullName>
    </submittedName>
</protein>
<dbReference type="EMBL" id="JBIMZQ010000007">
    <property type="protein sequence ID" value="KAL3670326.1"/>
    <property type="molecule type" value="Genomic_DNA"/>
</dbReference>
<keyword evidence="1" id="KW-0732">Signal</keyword>
<feature type="chain" id="PRO_5044752165" evidence="1">
    <location>
        <begin position="20"/>
        <end position="122"/>
    </location>
</feature>
<reference evidence="2 3" key="1">
    <citation type="submission" date="2024-09" db="EMBL/GenBank/DDBJ databases">
        <title>Genome sequencing and assembly of Phytophthora oleae, isolate VK10A, causative agent of rot of olive drupes.</title>
        <authorList>
            <person name="Conti Taguali S."/>
            <person name="Riolo M."/>
            <person name="La Spada F."/>
            <person name="Cacciola S.O."/>
            <person name="Dionisio G."/>
        </authorList>
    </citation>
    <scope>NUCLEOTIDE SEQUENCE [LARGE SCALE GENOMIC DNA]</scope>
    <source>
        <strain evidence="2 3">VK10A</strain>
    </source>
</reference>
<accession>A0ABD3FV54</accession>
<evidence type="ECO:0000313" key="2">
    <source>
        <dbReference type="EMBL" id="KAL3670326.1"/>
    </source>
</evidence>